<evidence type="ECO:0000313" key="3">
    <source>
        <dbReference type="Proteomes" id="UP001429984"/>
    </source>
</evidence>
<feature type="chain" id="PRO_5046423473" description="Secreted protein" evidence="1">
    <location>
        <begin position="23"/>
        <end position="141"/>
    </location>
</feature>
<accession>A0ABS0B6V1</accession>
<reference evidence="2 3" key="1">
    <citation type="submission" date="2020-11" db="EMBL/GenBank/DDBJ databases">
        <title>Draft Genome Sequence and Secondary Metabolite Biosynthetic Potential of the Lysobacter niastensis Type strain DSM 18481.</title>
        <authorList>
            <person name="Turrini P."/>
            <person name="Artuso I."/>
            <person name="Tescari M."/>
            <person name="Lugli G.A."/>
            <person name="Frangipani E."/>
            <person name="Ventura M."/>
            <person name="Visca P."/>
        </authorList>
    </citation>
    <scope>NUCLEOTIDE SEQUENCE [LARGE SCALE GENOMIC DNA]</scope>
    <source>
        <strain evidence="2 3">DSM 18481</strain>
    </source>
</reference>
<organism evidence="2 3">
    <name type="scientific">Lysobacter niastensis</name>
    <dbReference type="NCBI Taxonomy" id="380629"/>
    <lineage>
        <taxon>Bacteria</taxon>
        <taxon>Pseudomonadati</taxon>
        <taxon>Pseudomonadota</taxon>
        <taxon>Gammaproteobacteria</taxon>
        <taxon>Lysobacterales</taxon>
        <taxon>Lysobacteraceae</taxon>
        <taxon>Lysobacter</taxon>
    </lineage>
</organism>
<dbReference type="RefSeq" id="WP_194930582.1">
    <property type="nucleotide sequence ID" value="NZ_JADLZT010000004.1"/>
</dbReference>
<sequence>MRKRAFSLIPVAALFLSLATSAADPLHFEGRFEFRTDAESLDVVGRQVCFFPDQNTARIAPRGADDRRMVWFCFKNTDAAFAALKIPRATKDGCGFQGAAAVEVVGYVADRQEGDGNDTAELVRASKVSDLAPIACNAGHG</sequence>
<evidence type="ECO:0008006" key="4">
    <source>
        <dbReference type="Google" id="ProtNLM"/>
    </source>
</evidence>
<name>A0ABS0B6V1_9GAMM</name>
<evidence type="ECO:0000313" key="2">
    <source>
        <dbReference type="EMBL" id="MBF6023973.1"/>
    </source>
</evidence>
<evidence type="ECO:0000256" key="1">
    <source>
        <dbReference type="SAM" id="SignalP"/>
    </source>
</evidence>
<proteinExistence type="predicted"/>
<dbReference type="EMBL" id="JADLZT010000004">
    <property type="protein sequence ID" value="MBF6023973.1"/>
    <property type="molecule type" value="Genomic_DNA"/>
</dbReference>
<keyword evidence="3" id="KW-1185">Reference proteome</keyword>
<comment type="caution">
    <text evidence="2">The sequence shown here is derived from an EMBL/GenBank/DDBJ whole genome shotgun (WGS) entry which is preliminary data.</text>
</comment>
<protein>
    <recommendedName>
        <fullName evidence="4">Secreted protein</fullName>
    </recommendedName>
</protein>
<gene>
    <name evidence="2" type="ORF">IU514_08020</name>
</gene>
<feature type="signal peptide" evidence="1">
    <location>
        <begin position="1"/>
        <end position="22"/>
    </location>
</feature>
<keyword evidence="1" id="KW-0732">Signal</keyword>
<dbReference type="Proteomes" id="UP001429984">
    <property type="component" value="Unassembled WGS sequence"/>
</dbReference>